<dbReference type="GO" id="GO:0016034">
    <property type="term" value="F:maleylacetoacetate isomerase activity"/>
    <property type="evidence" value="ECO:0007669"/>
    <property type="project" value="TreeGrafter"/>
</dbReference>
<dbReference type="GO" id="GO:0006749">
    <property type="term" value="P:glutathione metabolic process"/>
    <property type="evidence" value="ECO:0007669"/>
    <property type="project" value="TreeGrafter"/>
</dbReference>
<dbReference type="InterPro" id="IPR034333">
    <property type="entry name" value="GST_Zeta_N"/>
</dbReference>
<organism evidence="4 5">
    <name type="scientific">Sphingomonas hengshuiensis</name>
    <dbReference type="NCBI Taxonomy" id="1609977"/>
    <lineage>
        <taxon>Bacteria</taxon>
        <taxon>Pseudomonadati</taxon>
        <taxon>Pseudomonadota</taxon>
        <taxon>Alphaproteobacteria</taxon>
        <taxon>Sphingomonadales</taxon>
        <taxon>Sphingomonadaceae</taxon>
        <taxon>Sphingomonas</taxon>
    </lineage>
</organism>
<evidence type="ECO:0000313" key="5">
    <source>
        <dbReference type="Proteomes" id="UP000248614"/>
    </source>
</evidence>
<evidence type="ECO:0000313" key="4">
    <source>
        <dbReference type="EMBL" id="PZO81041.1"/>
    </source>
</evidence>
<dbReference type="NCBIfam" id="TIGR01262">
    <property type="entry name" value="maiA"/>
    <property type="match status" value="1"/>
</dbReference>
<proteinExistence type="inferred from homology"/>
<protein>
    <submittedName>
        <fullName evidence="4">Maleylacetoacetate isomerase</fullName>
    </submittedName>
</protein>
<dbReference type="GO" id="GO:0005737">
    <property type="term" value="C:cytoplasm"/>
    <property type="evidence" value="ECO:0007669"/>
    <property type="project" value="InterPro"/>
</dbReference>
<dbReference type="InterPro" id="IPR010987">
    <property type="entry name" value="Glutathione-S-Trfase_C-like"/>
</dbReference>
<dbReference type="Proteomes" id="UP000248614">
    <property type="component" value="Unassembled WGS sequence"/>
</dbReference>
<dbReference type="Gene3D" id="3.40.30.10">
    <property type="entry name" value="Glutaredoxin"/>
    <property type="match status" value="1"/>
</dbReference>
<accession>A0A2W5BDI6</accession>
<evidence type="ECO:0000259" key="2">
    <source>
        <dbReference type="PROSITE" id="PS50404"/>
    </source>
</evidence>
<dbReference type="InterPro" id="IPR004045">
    <property type="entry name" value="Glutathione_S-Trfase_N"/>
</dbReference>
<dbReference type="GO" id="GO:0004364">
    <property type="term" value="F:glutathione transferase activity"/>
    <property type="evidence" value="ECO:0007669"/>
    <property type="project" value="TreeGrafter"/>
</dbReference>
<dbReference type="SFLD" id="SFLDG00358">
    <property type="entry name" value="Main_(cytGST)"/>
    <property type="match status" value="1"/>
</dbReference>
<reference evidence="4 5" key="1">
    <citation type="submission" date="2017-08" db="EMBL/GenBank/DDBJ databases">
        <title>Infants hospitalized years apart are colonized by the same room-sourced microbial strains.</title>
        <authorList>
            <person name="Brooks B."/>
            <person name="Olm M.R."/>
            <person name="Firek B.A."/>
            <person name="Baker R."/>
            <person name="Thomas B.C."/>
            <person name="Morowitz M.J."/>
            <person name="Banfield J.F."/>
        </authorList>
    </citation>
    <scope>NUCLEOTIDE SEQUENCE [LARGE SCALE GENOMIC DNA]</scope>
    <source>
        <strain evidence="4">S2_018_000_R3_110</strain>
    </source>
</reference>
<dbReference type="PANTHER" id="PTHR42673">
    <property type="entry name" value="MALEYLACETOACETATE ISOMERASE"/>
    <property type="match status" value="1"/>
</dbReference>
<dbReference type="InterPro" id="IPR034330">
    <property type="entry name" value="GST_Zeta_C"/>
</dbReference>
<dbReference type="PROSITE" id="PS50405">
    <property type="entry name" value="GST_CTER"/>
    <property type="match status" value="1"/>
</dbReference>
<name>A0A2W5BDI6_9SPHN</name>
<dbReference type="Pfam" id="PF13409">
    <property type="entry name" value="GST_N_2"/>
    <property type="match status" value="1"/>
</dbReference>
<keyword evidence="4" id="KW-0413">Isomerase</keyword>
<dbReference type="SFLD" id="SFLDS00019">
    <property type="entry name" value="Glutathione_Transferase_(cytos"/>
    <property type="match status" value="1"/>
</dbReference>
<dbReference type="InterPro" id="IPR040079">
    <property type="entry name" value="Glutathione_S-Trfase"/>
</dbReference>
<dbReference type="PROSITE" id="PS50404">
    <property type="entry name" value="GST_NTER"/>
    <property type="match status" value="1"/>
</dbReference>
<dbReference type="InterPro" id="IPR005955">
    <property type="entry name" value="GST_Zeta"/>
</dbReference>
<dbReference type="Gene3D" id="1.20.1050.10">
    <property type="match status" value="1"/>
</dbReference>
<dbReference type="InterPro" id="IPR036249">
    <property type="entry name" value="Thioredoxin-like_sf"/>
</dbReference>
<dbReference type="GO" id="GO:0006559">
    <property type="term" value="P:L-phenylalanine catabolic process"/>
    <property type="evidence" value="ECO:0007669"/>
    <property type="project" value="TreeGrafter"/>
</dbReference>
<dbReference type="SUPFAM" id="SSF52833">
    <property type="entry name" value="Thioredoxin-like"/>
    <property type="match status" value="1"/>
</dbReference>
<dbReference type="CDD" id="cd03042">
    <property type="entry name" value="GST_N_Zeta"/>
    <property type="match status" value="1"/>
</dbReference>
<gene>
    <name evidence="4" type="primary">maiA</name>
    <name evidence="4" type="ORF">DI632_00225</name>
</gene>
<comment type="caution">
    <text evidence="4">The sequence shown here is derived from an EMBL/GenBank/DDBJ whole genome shotgun (WGS) entry which is preliminary data.</text>
</comment>
<evidence type="ECO:0000256" key="1">
    <source>
        <dbReference type="ARBA" id="ARBA00010007"/>
    </source>
</evidence>
<sequence>MSGYTLYDYHRSSAAYRVRIALNLKGVAWHGVPVSLLKGEQRSAEHLARNPQGLVPVLDIGGGTVLTQSLAILDWLDAVHAEPRLFPADPIDRARALALALVIVADIHPIDNLRVLRRLEVQFGADADARANWYRHWIAQGLDALEAAAPVEGYFGGEAPGVVDCCLVPQLYNARRFDLDLSPWPRLVAVDARAAVLPAIQAAHPDAVAPVA</sequence>
<dbReference type="SUPFAM" id="SSF47616">
    <property type="entry name" value="GST C-terminal domain-like"/>
    <property type="match status" value="1"/>
</dbReference>
<dbReference type="EMBL" id="QFNF01000001">
    <property type="protein sequence ID" value="PZO81041.1"/>
    <property type="molecule type" value="Genomic_DNA"/>
</dbReference>
<dbReference type="CDD" id="cd03191">
    <property type="entry name" value="GST_C_Zeta"/>
    <property type="match status" value="1"/>
</dbReference>
<dbReference type="InterPro" id="IPR036282">
    <property type="entry name" value="Glutathione-S-Trfase_C_sf"/>
</dbReference>
<comment type="similarity">
    <text evidence="1">Belongs to the GST superfamily. Zeta family.</text>
</comment>
<dbReference type="PANTHER" id="PTHR42673:SF4">
    <property type="entry name" value="MALEYLACETOACETATE ISOMERASE"/>
    <property type="match status" value="1"/>
</dbReference>
<dbReference type="AlphaFoldDB" id="A0A2W5BDI6"/>
<feature type="domain" description="GST C-terminal" evidence="3">
    <location>
        <begin position="89"/>
        <end position="212"/>
    </location>
</feature>
<feature type="domain" description="GST N-terminal" evidence="2">
    <location>
        <begin position="2"/>
        <end position="84"/>
    </location>
</feature>
<evidence type="ECO:0000259" key="3">
    <source>
        <dbReference type="PROSITE" id="PS50405"/>
    </source>
</evidence>